<feature type="region of interest" description="Disordered" evidence="2">
    <location>
        <begin position="400"/>
        <end position="421"/>
    </location>
</feature>
<sequence>MESSTMHQSRRPKLRRGAEENEDDNENFEALLREQAAFGSGRGGSPAATAFRAPPRRPPPAESEGTSGAAGASEDGPQESVGKPRQASLFKQLRQGLAAGAGAATLAGRPFGAPAAAPHPEISALPELEDDEGEEVSTCLAELVAERAPPRVHEGEGDVRAGDKPFSCPAPSGFPVATHRAFDGKSLGRSFRSGLGEKTGDLEDEEEPDDEEGSMDLANRKALQKASPEEVREWQQELLERLGSATCDFLKRRGEEKMRLRAKAAPAATTDEQDGPATPASSSTSAAGPEAVAQKEPRVVRMELNLQSQGADASDPQVTSSSEGSSSRPAFMDHAEALQTFAGGCLDRSEMQKLQWTTPSGKPDLDSVASDESLPPEPAGKVMQLLRFDFEGRVCLRVDSGEEDGENSEGDTEEPSVSEGLHHHGVESSQAGYTFAELLLLSRSASAPQRALALSTLACILQRARVPASKEVLAADPAICMAGNMKVVNCLDELDGQPVLPSTMPQQMRGGFGMGSAVFFWHALARGDIPKHLAEALCDHVLLVQIAALRGVAALLDGISGELDDDNILHVSSRTRSSSSSASASASRLTAGGGVLNHAWDVARQLVWPSAPPNCNFPLARRARVTVLTSEGQGGQGGGAAAWPQLLRRRLLGAKEEPEVTAADVLEPLLPPPPASGLDELDEALPKLVAGVVFSCVPAALAGSDPALLRLAARALSATCTWSAHLCLQVLESSSSHRRDWLRAAAGSVGAGPRAGTTGKAGQPAEWQMLQADVLCFIRRSCEVSGKAAAAWWLGLEHTPRGTQEATKEADEWTVVAVVRRALLNVVAAKELTGSKSRGVAQGGENTAECSSLQVACASEAVKIWLAWLRAGAGCDKVESFMASIGTYFHRLALAGESLESELMDQHWLLAAVLLQLISELSLAVPSKQAEEALPLLPASSREGIANAAFSTAANAAGPLASALSNGAGADASAPRQLCLAALADWLASAFAYLGASVKNQALLPAARTLLVAQVRAQLPEASVAEEEAPWPLGSAAECRSQHLARLGALRALCRLAGRVRGPLAAELDLLAWLQRVRKAAAKALEHLSPLNVNGASSEAMVGTVQQDAWPALLSAACQALAPSAVPAKLGKSADKTLEEKVHDVTPAHEELPLSPPLLASALALCACWPTARELLGTAGLHFGVDGEDAVVRAAFRPEAPWTPVTADAESRAARATGRVPAPTRSLSAPEALGPPALAFAAAPFWALLVSPPSGAVHSLLEALGSSAAEGLARAAPPWLPFLAFVSVLCTPMDGKSSCGERCWAWKNDKLRASLRRYAVLHLNQDPALWFIADADWLREALRGLCNRLALTFTEESFGDELLASALWAFAASPMPLECRSICWGSQDPGVLTLLSRTLPLREEDGSAQLASRELLIWPLSSYLDAAEDPEIVKQAAATLGVEAKRMVEKDASGTYTFCATSRPSSWPALLAAQQLARCRDSEFELNAME</sequence>
<dbReference type="InterPro" id="IPR039913">
    <property type="entry name" value="RPAP1/Rba50"/>
</dbReference>
<evidence type="ECO:0000256" key="2">
    <source>
        <dbReference type="SAM" id="MobiDB-lite"/>
    </source>
</evidence>
<feature type="compositionally biased region" description="Low complexity" evidence="2">
    <location>
        <begin position="62"/>
        <end position="74"/>
    </location>
</feature>
<accession>A0A813FHP7</accession>
<feature type="region of interest" description="Disordered" evidence="2">
    <location>
        <begin position="356"/>
        <end position="378"/>
    </location>
</feature>
<dbReference type="EMBL" id="CAJNNV010024511">
    <property type="protein sequence ID" value="CAE8610061.1"/>
    <property type="molecule type" value="Genomic_DNA"/>
</dbReference>
<feature type="region of interest" description="Disordered" evidence="2">
    <location>
        <begin position="1206"/>
        <end position="1227"/>
    </location>
</feature>
<dbReference type="GO" id="GO:0006366">
    <property type="term" value="P:transcription by RNA polymerase II"/>
    <property type="evidence" value="ECO:0007669"/>
    <property type="project" value="InterPro"/>
</dbReference>
<evidence type="ECO:0000259" key="4">
    <source>
        <dbReference type="Pfam" id="PF08621"/>
    </source>
</evidence>
<organism evidence="5 6">
    <name type="scientific">Polarella glacialis</name>
    <name type="common">Dinoflagellate</name>
    <dbReference type="NCBI Taxonomy" id="89957"/>
    <lineage>
        <taxon>Eukaryota</taxon>
        <taxon>Sar</taxon>
        <taxon>Alveolata</taxon>
        <taxon>Dinophyceae</taxon>
        <taxon>Suessiales</taxon>
        <taxon>Suessiaceae</taxon>
        <taxon>Polarella</taxon>
    </lineage>
</organism>
<comment type="caution">
    <text evidence="5">The sequence shown here is derived from an EMBL/GenBank/DDBJ whole genome shotgun (WGS) entry which is preliminary data.</text>
</comment>
<keyword evidence="6" id="KW-1185">Reference proteome</keyword>
<feature type="compositionally biased region" description="Acidic residues" evidence="2">
    <location>
        <begin position="401"/>
        <end position="416"/>
    </location>
</feature>
<dbReference type="OrthoDB" id="348201at2759"/>
<proteinExistence type="inferred from homology"/>
<protein>
    <submittedName>
        <fullName evidence="5">Uncharacterized protein</fullName>
    </submittedName>
</protein>
<evidence type="ECO:0000256" key="1">
    <source>
        <dbReference type="ARBA" id="ARBA00009953"/>
    </source>
</evidence>
<dbReference type="Pfam" id="PF08621">
    <property type="entry name" value="RPAP1_N"/>
    <property type="match status" value="1"/>
</dbReference>
<feature type="region of interest" description="Disordered" evidence="2">
    <location>
        <begin position="107"/>
        <end position="232"/>
    </location>
</feature>
<feature type="compositionally biased region" description="Acidic residues" evidence="2">
    <location>
        <begin position="202"/>
        <end position="214"/>
    </location>
</feature>
<dbReference type="PANTHER" id="PTHR21483:SF18">
    <property type="entry name" value="RNA POLYMERASE II-ASSOCIATED PROTEIN 1"/>
    <property type="match status" value="1"/>
</dbReference>
<feature type="region of interest" description="Disordered" evidence="2">
    <location>
        <begin position="1"/>
        <end position="93"/>
    </location>
</feature>
<feature type="domain" description="RPAP1 N-terminal" evidence="4">
    <location>
        <begin position="216"/>
        <end position="257"/>
    </location>
</feature>
<dbReference type="Pfam" id="PF08620">
    <property type="entry name" value="RPAP1_C"/>
    <property type="match status" value="1"/>
</dbReference>
<dbReference type="PANTHER" id="PTHR21483">
    <property type="entry name" value="RNA POLYMERASE II-ASSOCIATED PROTEIN 1"/>
    <property type="match status" value="1"/>
</dbReference>
<feature type="compositionally biased region" description="Basic and acidic residues" evidence="2">
    <location>
        <begin position="144"/>
        <end position="163"/>
    </location>
</feature>
<feature type="compositionally biased region" description="Low complexity" evidence="2">
    <location>
        <begin position="107"/>
        <end position="120"/>
    </location>
</feature>
<dbReference type="InterPro" id="IPR013930">
    <property type="entry name" value="RPAP1_N"/>
</dbReference>
<comment type="similarity">
    <text evidence="1">Belongs to the RPAP1 family.</text>
</comment>
<reference evidence="5" key="1">
    <citation type="submission" date="2021-02" db="EMBL/GenBank/DDBJ databases">
        <authorList>
            <person name="Dougan E. K."/>
            <person name="Rhodes N."/>
            <person name="Thang M."/>
            <person name="Chan C."/>
        </authorList>
    </citation>
    <scope>NUCLEOTIDE SEQUENCE</scope>
</reference>
<evidence type="ECO:0000313" key="5">
    <source>
        <dbReference type="EMBL" id="CAE8610061.1"/>
    </source>
</evidence>
<feature type="compositionally biased region" description="Polar residues" evidence="2">
    <location>
        <begin position="305"/>
        <end position="328"/>
    </location>
</feature>
<name>A0A813FHP7_POLGL</name>
<dbReference type="Proteomes" id="UP000654075">
    <property type="component" value="Unassembled WGS sequence"/>
</dbReference>
<evidence type="ECO:0000313" key="6">
    <source>
        <dbReference type="Proteomes" id="UP000654075"/>
    </source>
</evidence>
<feature type="region of interest" description="Disordered" evidence="2">
    <location>
        <begin position="257"/>
        <end position="329"/>
    </location>
</feature>
<feature type="domain" description="RPAP1 C-terminal" evidence="3">
    <location>
        <begin position="386"/>
        <end position="464"/>
    </location>
</feature>
<evidence type="ECO:0000259" key="3">
    <source>
        <dbReference type="Pfam" id="PF08620"/>
    </source>
</evidence>
<gene>
    <name evidence="5" type="ORF">PGLA1383_LOCUS27885</name>
</gene>
<feature type="compositionally biased region" description="Low complexity" evidence="2">
    <location>
        <begin position="275"/>
        <end position="289"/>
    </location>
</feature>
<dbReference type="InterPro" id="IPR013929">
    <property type="entry name" value="RPAP1_C"/>
</dbReference>